<dbReference type="Gene3D" id="1.10.720.30">
    <property type="entry name" value="SAP domain"/>
    <property type="match status" value="1"/>
</dbReference>
<feature type="region of interest" description="Disordered" evidence="11">
    <location>
        <begin position="199"/>
        <end position="232"/>
    </location>
</feature>
<dbReference type="GO" id="GO:0008270">
    <property type="term" value="F:zinc ion binding"/>
    <property type="evidence" value="ECO:0007669"/>
    <property type="project" value="UniProtKB-KW"/>
</dbReference>
<evidence type="ECO:0000259" key="12">
    <source>
        <dbReference type="PROSITE" id="PS50800"/>
    </source>
</evidence>
<dbReference type="Pfam" id="PF02891">
    <property type="entry name" value="zf-MIZ"/>
    <property type="match status" value="1"/>
</dbReference>
<dbReference type="Proteomes" id="UP000694388">
    <property type="component" value="Unplaced"/>
</dbReference>
<dbReference type="AlphaFoldDB" id="A0A8C4R0H2"/>
<keyword evidence="16" id="KW-1185">Reference proteome</keyword>
<keyword evidence="6 10" id="KW-0863">Zinc-finger</keyword>
<keyword evidence="8" id="KW-0862">Zinc</keyword>
<evidence type="ECO:0000256" key="9">
    <source>
        <dbReference type="ARBA" id="ARBA00023242"/>
    </source>
</evidence>
<dbReference type="InterPro" id="IPR036361">
    <property type="entry name" value="SAP_dom_sf"/>
</dbReference>
<evidence type="ECO:0000256" key="6">
    <source>
        <dbReference type="ARBA" id="ARBA00022771"/>
    </source>
</evidence>
<proteinExistence type="inferred from homology"/>
<evidence type="ECO:0000256" key="3">
    <source>
        <dbReference type="ARBA" id="ARBA00005383"/>
    </source>
</evidence>
<dbReference type="FunFam" id="1.10.720.30:FF:000001">
    <property type="entry name" value="E3 SUMO-protein ligase PIAS2 isoform 1"/>
    <property type="match status" value="1"/>
</dbReference>
<dbReference type="InterPro" id="IPR023321">
    <property type="entry name" value="PINIT"/>
</dbReference>
<dbReference type="PROSITE" id="PS50800">
    <property type="entry name" value="SAP"/>
    <property type="match status" value="1"/>
</dbReference>
<evidence type="ECO:0000256" key="7">
    <source>
        <dbReference type="ARBA" id="ARBA00022786"/>
    </source>
</evidence>
<evidence type="ECO:0000256" key="2">
    <source>
        <dbReference type="ARBA" id="ARBA00004718"/>
    </source>
</evidence>
<dbReference type="FunFam" id="2.60.120.780:FF:000001">
    <property type="entry name" value="E3 SUMO-protein ligase PIAS2 isoform X1"/>
    <property type="match status" value="1"/>
</dbReference>
<organism evidence="15 16">
    <name type="scientific">Eptatretus burgeri</name>
    <name type="common">Inshore hagfish</name>
    <dbReference type="NCBI Taxonomy" id="7764"/>
    <lineage>
        <taxon>Eukaryota</taxon>
        <taxon>Metazoa</taxon>
        <taxon>Chordata</taxon>
        <taxon>Craniata</taxon>
        <taxon>Vertebrata</taxon>
        <taxon>Cyclostomata</taxon>
        <taxon>Myxini</taxon>
        <taxon>Myxiniformes</taxon>
        <taxon>Myxinidae</taxon>
        <taxon>Eptatretinae</taxon>
        <taxon>Eptatretus</taxon>
    </lineage>
</organism>
<evidence type="ECO:0000256" key="10">
    <source>
        <dbReference type="PROSITE-ProRule" id="PRU00452"/>
    </source>
</evidence>
<dbReference type="PROSITE" id="PS51044">
    <property type="entry name" value="ZF_SP_RING"/>
    <property type="match status" value="1"/>
</dbReference>
<evidence type="ECO:0000259" key="13">
    <source>
        <dbReference type="PROSITE" id="PS51044"/>
    </source>
</evidence>
<comment type="pathway">
    <text evidence="2">Protein modification; protein sumoylation.</text>
</comment>
<reference evidence="15" key="1">
    <citation type="submission" date="2025-08" db="UniProtKB">
        <authorList>
            <consortium name="Ensembl"/>
        </authorList>
    </citation>
    <scope>IDENTIFICATION</scope>
</reference>
<dbReference type="Gene3D" id="3.30.40.10">
    <property type="entry name" value="Zinc/RING finger domain, C3HC4 (zinc finger)"/>
    <property type="match status" value="1"/>
</dbReference>
<dbReference type="Gene3D" id="2.60.120.780">
    <property type="entry name" value="PINIT domain"/>
    <property type="match status" value="1"/>
</dbReference>
<dbReference type="PANTHER" id="PTHR10782">
    <property type="entry name" value="ZINC FINGER MIZ DOMAIN-CONTAINING PROTEIN"/>
    <property type="match status" value="1"/>
</dbReference>
<evidence type="ECO:0000259" key="14">
    <source>
        <dbReference type="PROSITE" id="PS51466"/>
    </source>
</evidence>
<comment type="subcellular location">
    <subcellularLocation>
        <location evidence="1">Nucleus</location>
    </subcellularLocation>
</comment>
<dbReference type="InterPro" id="IPR013083">
    <property type="entry name" value="Znf_RING/FYVE/PHD"/>
</dbReference>
<reference evidence="15" key="2">
    <citation type="submission" date="2025-09" db="UniProtKB">
        <authorList>
            <consortium name="Ensembl"/>
        </authorList>
    </citation>
    <scope>IDENTIFICATION</scope>
</reference>
<feature type="domain" description="SAP" evidence="12">
    <location>
        <begin position="126"/>
        <end position="160"/>
    </location>
</feature>
<evidence type="ECO:0000313" key="15">
    <source>
        <dbReference type="Ensembl" id="ENSEBUP00000022295.1"/>
    </source>
</evidence>
<keyword evidence="5" id="KW-0479">Metal-binding</keyword>
<feature type="domain" description="SP-RING-type" evidence="13">
    <location>
        <begin position="463"/>
        <end position="544"/>
    </location>
</feature>
<dbReference type="PROSITE" id="PS51466">
    <property type="entry name" value="PINIT"/>
    <property type="match status" value="1"/>
</dbReference>
<dbReference type="GO" id="GO:0000785">
    <property type="term" value="C:chromatin"/>
    <property type="evidence" value="ECO:0007669"/>
    <property type="project" value="TreeGrafter"/>
</dbReference>
<evidence type="ECO:0000256" key="11">
    <source>
        <dbReference type="SAM" id="MobiDB-lite"/>
    </source>
</evidence>
<evidence type="ECO:0000256" key="8">
    <source>
        <dbReference type="ARBA" id="ARBA00022833"/>
    </source>
</evidence>
<dbReference type="PANTHER" id="PTHR10782:SF94">
    <property type="entry name" value="SUPPRESSOR OF VARIEGATION 2-10, ISOFORM I"/>
    <property type="match status" value="1"/>
</dbReference>
<dbReference type="GO" id="GO:0016925">
    <property type="term" value="P:protein sumoylation"/>
    <property type="evidence" value="ECO:0007669"/>
    <property type="project" value="UniProtKB-UniPathway"/>
</dbReference>
<keyword evidence="7" id="KW-0833">Ubl conjugation pathway</keyword>
<comment type="similarity">
    <text evidence="3">Belongs to the PIAS family.</text>
</comment>
<evidence type="ECO:0000256" key="4">
    <source>
        <dbReference type="ARBA" id="ARBA00022679"/>
    </source>
</evidence>
<evidence type="ECO:0000256" key="5">
    <source>
        <dbReference type="ARBA" id="ARBA00022723"/>
    </source>
</evidence>
<dbReference type="SMART" id="SM00513">
    <property type="entry name" value="SAP"/>
    <property type="match status" value="1"/>
</dbReference>
<dbReference type="GO" id="GO:0005634">
    <property type="term" value="C:nucleus"/>
    <property type="evidence" value="ECO:0007669"/>
    <property type="project" value="UniProtKB-SubCell"/>
</dbReference>
<dbReference type="GeneTree" id="ENSGT01030000234539"/>
<dbReference type="GO" id="GO:0003712">
    <property type="term" value="F:transcription coregulator activity"/>
    <property type="evidence" value="ECO:0007669"/>
    <property type="project" value="TreeGrafter"/>
</dbReference>
<dbReference type="Ensembl" id="ENSEBUT00000022872.1">
    <property type="protein sequence ID" value="ENSEBUP00000022295.1"/>
    <property type="gene ID" value="ENSEBUG00000013727.1"/>
</dbReference>
<keyword evidence="4" id="KW-0808">Transferase</keyword>
<evidence type="ECO:0000313" key="16">
    <source>
        <dbReference type="Proteomes" id="UP000694388"/>
    </source>
</evidence>
<evidence type="ECO:0000256" key="1">
    <source>
        <dbReference type="ARBA" id="ARBA00004123"/>
    </source>
</evidence>
<feature type="compositionally biased region" description="Polar residues" evidence="11">
    <location>
        <begin position="214"/>
        <end position="232"/>
    </location>
</feature>
<sequence>MHKSNSIDEFIEQHHREAAKQSQRRHRAAMSLSQRQAVCAVNAAQHRVARAAMSPSQRQAVRATNAAQHRVARAAMSASQRQAVRDTNAAQHVDACATMDPENRRRSEACEAAETTASRISLQHMVMTFRITELQVLLGFMGQSRTGRKRALQTAVLQALEMGCTPAIHFKIRELHRHRYPRNMLTAIDVSSALSSSSPLNAGAVSGSDPPLSPTQLHQSSNQQQTSPSHRISDSFQSVCELEAEPVSQSKLPLNLKSSMQDDELSRQPLLPQVAPPVVTLVNLPFYDIVNEIVQPTSLDSKKNQQVQEASLAFILTPQQVSQIIYARDLMPCSRPDCLSFVHLRFCLSETSCAQVDHHPPNLTIKVNGKFCPLPGSFPPKIATEIKKPSQPIDVTSYMRLVPSVTNLVTVCWMAESCRSYSMAVHLVKRLYSPLLLSRLKSKGIRNADHSKALIKEKLKADPESEVATTSLRVSLLCPLGKMRLVVPCRAFTCTHLQCFDAELYLQMNERKATWNCPVCNQQAPYESLFIDGLFVYILKACLNADEIQFDQDGNWRPKPKMAIEALSSAAVSCLSPDALVFQGKAWIDGGCPVCSWLWRPALLCGQPRKGHS</sequence>
<name>A0A8C4R0H2_EPTBU</name>
<dbReference type="UniPathway" id="UPA00886"/>
<keyword evidence="9" id="KW-0539">Nucleus</keyword>
<dbReference type="GO" id="GO:0061665">
    <property type="term" value="F:SUMO ligase activity"/>
    <property type="evidence" value="ECO:0007669"/>
    <property type="project" value="TreeGrafter"/>
</dbReference>
<protein>
    <submittedName>
        <fullName evidence="15">Uncharacterized protein</fullName>
    </submittedName>
</protein>
<dbReference type="SUPFAM" id="SSF68906">
    <property type="entry name" value="SAP domain"/>
    <property type="match status" value="1"/>
</dbReference>
<dbReference type="GO" id="GO:0006357">
    <property type="term" value="P:regulation of transcription by RNA polymerase II"/>
    <property type="evidence" value="ECO:0007669"/>
    <property type="project" value="TreeGrafter"/>
</dbReference>
<dbReference type="Pfam" id="PF14324">
    <property type="entry name" value="PINIT"/>
    <property type="match status" value="1"/>
</dbReference>
<dbReference type="InterPro" id="IPR038654">
    <property type="entry name" value="PINIT_sf"/>
</dbReference>
<feature type="domain" description="PINIT" evidence="14">
    <location>
        <begin position="266"/>
        <end position="431"/>
    </location>
</feature>
<dbReference type="InterPro" id="IPR003034">
    <property type="entry name" value="SAP_dom"/>
</dbReference>
<accession>A0A8C4R0H2</accession>
<dbReference type="InterPro" id="IPR004181">
    <property type="entry name" value="Znf_MIZ"/>
</dbReference>